<gene>
    <name evidence="1" type="ORF">E2C01_003530</name>
</gene>
<comment type="caution">
    <text evidence="1">The sequence shown here is derived from an EMBL/GenBank/DDBJ whole genome shotgun (WGS) entry which is preliminary data.</text>
</comment>
<dbReference type="AlphaFoldDB" id="A0A5B7CMN4"/>
<keyword evidence="2" id="KW-1185">Reference proteome</keyword>
<organism evidence="1 2">
    <name type="scientific">Portunus trituberculatus</name>
    <name type="common">Swimming crab</name>
    <name type="synonym">Neptunus trituberculatus</name>
    <dbReference type="NCBI Taxonomy" id="210409"/>
    <lineage>
        <taxon>Eukaryota</taxon>
        <taxon>Metazoa</taxon>
        <taxon>Ecdysozoa</taxon>
        <taxon>Arthropoda</taxon>
        <taxon>Crustacea</taxon>
        <taxon>Multicrustacea</taxon>
        <taxon>Malacostraca</taxon>
        <taxon>Eumalacostraca</taxon>
        <taxon>Eucarida</taxon>
        <taxon>Decapoda</taxon>
        <taxon>Pleocyemata</taxon>
        <taxon>Brachyura</taxon>
        <taxon>Eubrachyura</taxon>
        <taxon>Portunoidea</taxon>
        <taxon>Portunidae</taxon>
        <taxon>Portuninae</taxon>
        <taxon>Portunus</taxon>
    </lineage>
</organism>
<proteinExistence type="predicted"/>
<sequence>MLKDIMVVRIGEASFKVTEIGVTLQATHARHHHQARINRTHLLLDRVYAAFKGQIEKLTDSIIVQISS</sequence>
<reference evidence="1 2" key="1">
    <citation type="submission" date="2019-05" db="EMBL/GenBank/DDBJ databases">
        <title>Another draft genome of Portunus trituberculatus and its Hox gene families provides insights of decapod evolution.</title>
        <authorList>
            <person name="Jeong J.-H."/>
            <person name="Song I."/>
            <person name="Kim S."/>
            <person name="Choi T."/>
            <person name="Kim D."/>
            <person name="Ryu S."/>
            <person name="Kim W."/>
        </authorList>
    </citation>
    <scope>NUCLEOTIDE SEQUENCE [LARGE SCALE GENOMIC DNA]</scope>
    <source>
        <tissue evidence="1">Muscle</tissue>
    </source>
</reference>
<name>A0A5B7CMN4_PORTR</name>
<dbReference type="EMBL" id="VSRR010000135">
    <property type="protein sequence ID" value="MPC10887.1"/>
    <property type="molecule type" value="Genomic_DNA"/>
</dbReference>
<evidence type="ECO:0000313" key="2">
    <source>
        <dbReference type="Proteomes" id="UP000324222"/>
    </source>
</evidence>
<dbReference type="Proteomes" id="UP000324222">
    <property type="component" value="Unassembled WGS sequence"/>
</dbReference>
<evidence type="ECO:0000313" key="1">
    <source>
        <dbReference type="EMBL" id="MPC10887.1"/>
    </source>
</evidence>
<protein>
    <submittedName>
        <fullName evidence="1">Uncharacterized protein</fullName>
    </submittedName>
</protein>
<accession>A0A5B7CMN4</accession>